<reference evidence="2" key="1">
    <citation type="submission" date="2016-11" db="EMBL/GenBank/DDBJ databases">
        <authorList>
            <person name="Varghese N."/>
            <person name="Submissions S."/>
        </authorList>
    </citation>
    <scope>NUCLEOTIDE SEQUENCE [LARGE SCALE GENOMIC DNA]</scope>
    <source>
        <strain evidence="2">DSM 3071</strain>
    </source>
</reference>
<organism evidence="1 2">
    <name type="scientific">Butyrivibrio fibrisolvens DSM 3071</name>
    <dbReference type="NCBI Taxonomy" id="1121131"/>
    <lineage>
        <taxon>Bacteria</taxon>
        <taxon>Bacillati</taxon>
        <taxon>Bacillota</taxon>
        <taxon>Clostridia</taxon>
        <taxon>Lachnospirales</taxon>
        <taxon>Lachnospiraceae</taxon>
        <taxon>Butyrivibrio</taxon>
    </lineage>
</organism>
<proteinExistence type="predicted"/>
<evidence type="ECO:0008006" key="3">
    <source>
        <dbReference type="Google" id="ProtNLM"/>
    </source>
</evidence>
<gene>
    <name evidence="1" type="ORF">SAMN02745229_01605</name>
</gene>
<dbReference type="InterPro" id="IPR029044">
    <property type="entry name" value="Nucleotide-diphossugar_trans"/>
</dbReference>
<protein>
    <recommendedName>
        <fullName evidence="3">Glycosyl transferase family 2</fullName>
    </recommendedName>
</protein>
<dbReference type="Proteomes" id="UP000184278">
    <property type="component" value="Unassembled WGS sequence"/>
</dbReference>
<sequence length="222" mass="26296">MYEVMYNRAVASSADIVECNLHHTFDNYEDTEIGRQIHDKSELIMNGRSVVWNKIYKTSWLLETGVRFPKGLIYEDVNFYCKIVPFLGRIEYVEEPFVHYVQRGSSINNYQTLKTMQIFDILDDIYAFYEEKGFMEEYRDALEFLYTRILLCSSLSRMSRIKDPSDRKKAIKANWDKLVSTFPDWKNGRYLKEYNGKNARFMKAMNPLTYSLAGFLLPILKK</sequence>
<evidence type="ECO:0000313" key="1">
    <source>
        <dbReference type="EMBL" id="SHI13303.1"/>
    </source>
</evidence>
<evidence type="ECO:0000313" key="2">
    <source>
        <dbReference type="Proteomes" id="UP000184278"/>
    </source>
</evidence>
<dbReference type="STRING" id="1121131.SAMN02745229_01605"/>
<dbReference type="SUPFAM" id="SSF53448">
    <property type="entry name" value="Nucleotide-diphospho-sugar transferases"/>
    <property type="match status" value="1"/>
</dbReference>
<dbReference type="AlphaFoldDB" id="A0A1M5YP02"/>
<keyword evidence="2" id="KW-1185">Reference proteome</keyword>
<dbReference type="EMBL" id="FQXK01000012">
    <property type="protein sequence ID" value="SHI13303.1"/>
    <property type="molecule type" value="Genomic_DNA"/>
</dbReference>
<name>A0A1M5YP02_BUTFI</name>
<accession>A0A1M5YP02</accession>